<dbReference type="SUPFAM" id="SSF46785">
    <property type="entry name" value="Winged helix' DNA-binding domain"/>
    <property type="match status" value="1"/>
</dbReference>
<keyword evidence="8" id="KW-1185">Reference proteome</keyword>
<evidence type="ECO:0000256" key="3">
    <source>
        <dbReference type="ARBA" id="ARBA00023125"/>
    </source>
</evidence>
<feature type="domain" description="HTH lysR-type" evidence="6">
    <location>
        <begin position="11"/>
        <end position="68"/>
    </location>
</feature>
<evidence type="ECO:0000313" key="7">
    <source>
        <dbReference type="EMBL" id="GAA0361308.1"/>
    </source>
</evidence>
<comment type="caution">
    <text evidence="7">The sequence shown here is derived from an EMBL/GenBank/DDBJ whole genome shotgun (WGS) entry which is preliminary data.</text>
</comment>
<feature type="region of interest" description="Disordered" evidence="5">
    <location>
        <begin position="125"/>
        <end position="196"/>
    </location>
</feature>
<dbReference type="PROSITE" id="PS50931">
    <property type="entry name" value="HTH_LYSR"/>
    <property type="match status" value="1"/>
</dbReference>
<evidence type="ECO:0000256" key="4">
    <source>
        <dbReference type="ARBA" id="ARBA00023163"/>
    </source>
</evidence>
<proteinExistence type="inferred from homology"/>
<dbReference type="Gene3D" id="1.10.10.10">
    <property type="entry name" value="Winged helix-like DNA-binding domain superfamily/Winged helix DNA-binding domain"/>
    <property type="match status" value="1"/>
</dbReference>
<dbReference type="InterPro" id="IPR021331">
    <property type="entry name" value="Hva1_TUDOR"/>
</dbReference>
<dbReference type="InterPro" id="IPR036388">
    <property type="entry name" value="WH-like_DNA-bd_sf"/>
</dbReference>
<evidence type="ECO:0000256" key="2">
    <source>
        <dbReference type="ARBA" id="ARBA00023015"/>
    </source>
</evidence>
<dbReference type="Gene3D" id="2.30.30.1060">
    <property type="match status" value="1"/>
</dbReference>
<keyword evidence="3" id="KW-0238">DNA-binding</keyword>
<feature type="compositionally biased region" description="Basic and acidic residues" evidence="5">
    <location>
        <begin position="125"/>
        <end position="159"/>
    </location>
</feature>
<dbReference type="Proteomes" id="UP001501822">
    <property type="component" value="Unassembled WGS sequence"/>
</dbReference>
<dbReference type="InterPro" id="IPR000847">
    <property type="entry name" value="LysR_HTH_N"/>
</dbReference>
<evidence type="ECO:0000259" key="6">
    <source>
        <dbReference type="PROSITE" id="PS50931"/>
    </source>
</evidence>
<organism evidence="7 8">
    <name type="scientific">Actinoallomurus spadix</name>
    <dbReference type="NCBI Taxonomy" id="79912"/>
    <lineage>
        <taxon>Bacteria</taxon>
        <taxon>Bacillati</taxon>
        <taxon>Actinomycetota</taxon>
        <taxon>Actinomycetes</taxon>
        <taxon>Streptosporangiales</taxon>
        <taxon>Thermomonosporaceae</taxon>
        <taxon>Actinoallomurus</taxon>
    </lineage>
</organism>
<dbReference type="Pfam" id="PF11160">
    <property type="entry name" value="Hva1_TUDOR"/>
    <property type="match status" value="1"/>
</dbReference>
<name>A0ABP3H617_9ACTN</name>
<gene>
    <name evidence="7" type="ORF">GCM10010151_59050</name>
</gene>
<sequence length="196" mass="21654">MPDSPPSPVHLDLRLVQCFTVLAEHRHFGRAAAVLHTTQPSLSRQISRLEQQLGVRLLDRTPRGSRLTEAGETFLPLARTLLRSATQVIARTQAAARSLPPARCTCDDLRVWGGGRAKQESVMAEEKKKLHKGDKVSWRSHGGEARGEVEEEITERTEAAGRTVAASPDEPQYQVRSEKSGGRAVHKPDALKKEKD</sequence>
<evidence type="ECO:0000256" key="1">
    <source>
        <dbReference type="ARBA" id="ARBA00009437"/>
    </source>
</evidence>
<accession>A0ABP3H617</accession>
<protein>
    <recommendedName>
        <fullName evidence="6">HTH lysR-type domain-containing protein</fullName>
    </recommendedName>
</protein>
<dbReference type="PANTHER" id="PTHR30346">
    <property type="entry name" value="TRANSCRIPTIONAL DUAL REGULATOR HCAR-RELATED"/>
    <property type="match status" value="1"/>
</dbReference>
<dbReference type="EMBL" id="BAAABM010000054">
    <property type="protein sequence ID" value="GAA0361308.1"/>
    <property type="molecule type" value="Genomic_DNA"/>
</dbReference>
<keyword evidence="4" id="KW-0804">Transcription</keyword>
<dbReference type="Pfam" id="PF00126">
    <property type="entry name" value="HTH_1"/>
    <property type="match status" value="1"/>
</dbReference>
<feature type="compositionally biased region" description="Basic and acidic residues" evidence="5">
    <location>
        <begin position="176"/>
        <end position="196"/>
    </location>
</feature>
<keyword evidence="2" id="KW-0805">Transcription regulation</keyword>
<evidence type="ECO:0000256" key="5">
    <source>
        <dbReference type="SAM" id="MobiDB-lite"/>
    </source>
</evidence>
<evidence type="ECO:0000313" key="8">
    <source>
        <dbReference type="Proteomes" id="UP001501822"/>
    </source>
</evidence>
<reference evidence="8" key="1">
    <citation type="journal article" date="2019" name="Int. J. Syst. Evol. Microbiol.">
        <title>The Global Catalogue of Microorganisms (GCM) 10K type strain sequencing project: providing services to taxonomists for standard genome sequencing and annotation.</title>
        <authorList>
            <consortium name="The Broad Institute Genomics Platform"/>
            <consortium name="The Broad Institute Genome Sequencing Center for Infectious Disease"/>
            <person name="Wu L."/>
            <person name="Ma J."/>
        </authorList>
    </citation>
    <scope>NUCLEOTIDE SEQUENCE [LARGE SCALE GENOMIC DNA]</scope>
    <source>
        <strain evidence="8">JCM 3146</strain>
    </source>
</reference>
<dbReference type="PANTHER" id="PTHR30346:SF0">
    <property type="entry name" value="HCA OPERON TRANSCRIPTIONAL ACTIVATOR HCAR"/>
    <property type="match status" value="1"/>
</dbReference>
<dbReference type="RefSeq" id="WP_252805966.1">
    <property type="nucleotide sequence ID" value="NZ_BAAABM010000054.1"/>
</dbReference>
<comment type="similarity">
    <text evidence="1">Belongs to the LysR transcriptional regulatory family.</text>
</comment>
<dbReference type="InterPro" id="IPR036390">
    <property type="entry name" value="WH_DNA-bd_sf"/>
</dbReference>
<dbReference type="PRINTS" id="PR00039">
    <property type="entry name" value="HTHLYSR"/>
</dbReference>